<keyword evidence="3" id="KW-1185">Reference proteome</keyword>
<feature type="compositionally biased region" description="Low complexity" evidence="1">
    <location>
        <begin position="174"/>
        <end position="187"/>
    </location>
</feature>
<dbReference type="InParanoid" id="G4TIS5"/>
<sequence length="287" mass="31297">MFDISKGPKEPKEPKPPKEKKVYYSSRGGARSKSVGPAVRKPVPTTGPSRMLEVPVPTNKTTSTGRGGFNGRTFVVEEGVFERVMDFEVAKIKEMKQGDEKRKTISLRGGAVVPKERSEKDIPRTSTRSTSSGQSTASGDDFSPKALVAKFPKVPALTGSLFSRDRDRPATPASVVPSSNGSIPSNGSSGGDPQSARHCPTCQCWRHTMSTQVSVDAQLSPPPTQPPSPFRSVFPGVMLYVPPEEQRPQPEPPSPTSASSVYSYYREVHSEFRTPTPEYRDSESNRR</sequence>
<feature type="compositionally biased region" description="Pro residues" evidence="1">
    <location>
        <begin position="220"/>
        <end position="229"/>
    </location>
</feature>
<dbReference type="OrthoDB" id="10538318at2759"/>
<gene>
    <name evidence="2" type="ORF">PIIN_05155</name>
</gene>
<dbReference type="EMBL" id="CAFZ01000111">
    <property type="protein sequence ID" value="CCA71218.1"/>
    <property type="molecule type" value="Genomic_DNA"/>
</dbReference>
<evidence type="ECO:0000313" key="2">
    <source>
        <dbReference type="EMBL" id="CCA71218.1"/>
    </source>
</evidence>
<organism evidence="2 3">
    <name type="scientific">Serendipita indica (strain DSM 11827)</name>
    <name type="common">Root endophyte fungus</name>
    <name type="synonym">Piriformospora indica</name>
    <dbReference type="NCBI Taxonomy" id="1109443"/>
    <lineage>
        <taxon>Eukaryota</taxon>
        <taxon>Fungi</taxon>
        <taxon>Dikarya</taxon>
        <taxon>Basidiomycota</taxon>
        <taxon>Agaricomycotina</taxon>
        <taxon>Agaricomycetes</taxon>
        <taxon>Sebacinales</taxon>
        <taxon>Serendipitaceae</taxon>
        <taxon>Serendipita</taxon>
    </lineage>
</organism>
<feature type="region of interest" description="Disordered" evidence="1">
    <location>
        <begin position="1"/>
        <end position="71"/>
    </location>
</feature>
<evidence type="ECO:0000313" key="3">
    <source>
        <dbReference type="Proteomes" id="UP000007148"/>
    </source>
</evidence>
<protein>
    <submittedName>
        <fullName evidence="2">Uncharacterized protein</fullName>
    </submittedName>
</protein>
<feature type="compositionally biased region" description="Basic and acidic residues" evidence="1">
    <location>
        <begin position="114"/>
        <end position="123"/>
    </location>
</feature>
<feature type="region of interest" description="Disordered" evidence="1">
    <location>
        <begin position="213"/>
        <end position="262"/>
    </location>
</feature>
<feature type="region of interest" description="Disordered" evidence="1">
    <location>
        <begin position="95"/>
        <end position="145"/>
    </location>
</feature>
<dbReference type="HOGENOM" id="CLU_970153_0_0_1"/>
<dbReference type="AlphaFoldDB" id="G4TIS5"/>
<evidence type="ECO:0000256" key="1">
    <source>
        <dbReference type="SAM" id="MobiDB-lite"/>
    </source>
</evidence>
<name>G4TIS5_SERID</name>
<reference evidence="2 3" key="1">
    <citation type="journal article" date="2011" name="PLoS Pathog.">
        <title>Endophytic Life Strategies Decoded by Genome and Transcriptome Analyses of the Mutualistic Root Symbiont Piriformospora indica.</title>
        <authorList>
            <person name="Zuccaro A."/>
            <person name="Lahrmann U."/>
            <person name="Guldener U."/>
            <person name="Langen G."/>
            <person name="Pfiffi S."/>
            <person name="Biedenkopf D."/>
            <person name="Wong P."/>
            <person name="Samans B."/>
            <person name="Grimm C."/>
            <person name="Basiewicz M."/>
            <person name="Murat C."/>
            <person name="Martin F."/>
            <person name="Kogel K.H."/>
        </authorList>
    </citation>
    <scope>NUCLEOTIDE SEQUENCE [LARGE SCALE GENOMIC DNA]</scope>
    <source>
        <strain evidence="2 3">DSM 11827</strain>
    </source>
</reference>
<feature type="compositionally biased region" description="Low complexity" evidence="1">
    <location>
        <begin position="124"/>
        <end position="139"/>
    </location>
</feature>
<feature type="region of interest" description="Disordered" evidence="1">
    <location>
        <begin position="159"/>
        <end position="200"/>
    </location>
</feature>
<accession>G4TIS5</accession>
<comment type="caution">
    <text evidence="2">The sequence shown here is derived from an EMBL/GenBank/DDBJ whole genome shotgun (WGS) entry which is preliminary data.</text>
</comment>
<proteinExistence type="predicted"/>
<feature type="compositionally biased region" description="Basic and acidic residues" evidence="1">
    <location>
        <begin position="1"/>
        <end position="22"/>
    </location>
</feature>
<dbReference type="Proteomes" id="UP000007148">
    <property type="component" value="Unassembled WGS sequence"/>
</dbReference>